<protein>
    <submittedName>
        <fullName evidence="2">MSHA pilin protein MshA</fullName>
    </submittedName>
</protein>
<keyword evidence="1" id="KW-0812">Transmembrane</keyword>
<dbReference type="InterPro" id="IPR012902">
    <property type="entry name" value="N_methyl_site"/>
</dbReference>
<organism evidence="2 3">
    <name type="scientific">Marisediminitalea aggregata</name>
    <dbReference type="NCBI Taxonomy" id="634436"/>
    <lineage>
        <taxon>Bacteria</taxon>
        <taxon>Pseudomonadati</taxon>
        <taxon>Pseudomonadota</taxon>
        <taxon>Gammaproteobacteria</taxon>
        <taxon>Alteromonadales</taxon>
        <taxon>Alteromonadaceae</taxon>
        <taxon>Marisediminitalea</taxon>
    </lineage>
</organism>
<dbReference type="InterPro" id="IPR045584">
    <property type="entry name" value="Pilin-like"/>
</dbReference>
<dbReference type="Proteomes" id="UP000184520">
    <property type="component" value="Unassembled WGS sequence"/>
</dbReference>
<evidence type="ECO:0000313" key="3">
    <source>
        <dbReference type="Proteomes" id="UP000184520"/>
    </source>
</evidence>
<reference evidence="3" key="1">
    <citation type="submission" date="2016-11" db="EMBL/GenBank/DDBJ databases">
        <authorList>
            <person name="Varghese N."/>
            <person name="Submissions S."/>
        </authorList>
    </citation>
    <scope>NUCLEOTIDE SEQUENCE [LARGE SCALE GENOMIC DNA]</scope>
    <source>
        <strain evidence="3">CGMCC 1.8995</strain>
    </source>
</reference>
<proteinExistence type="predicted"/>
<accession>A0A1M5J649</accession>
<dbReference type="RefSeq" id="WP_073321677.1">
    <property type="nucleotide sequence ID" value="NZ_FQWD01000003.1"/>
</dbReference>
<dbReference type="Gene3D" id="3.30.700.10">
    <property type="entry name" value="Glycoprotein, Type 4 Pilin"/>
    <property type="match status" value="1"/>
</dbReference>
<dbReference type="AlphaFoldDB" id="A0A1M5J649"/>
<dbReference type="OrthoDB" id="6265993at2"/>
<dbReference type="PROSITE" id="PS00409">
    <property type="entry name" value="PROKAR_NTER_METHYL"/>
    <property type="match status" value="1"/>
</dbReference>
<dbReference type="NCBIfam" id="TIGR02532">
    <property type="entry name" value="IV_pilin_GFxxxE"/>
    <property type="match status" value="1"/>
</dbReference>
<dbReference type="STRING" id="634436.SAMN05216361_1958"/>
<gene>
    <name evidence="2" type="ORF">SAMN05216361_1958</name>
</gene>
<name>A0A1M5J649_9ALTE</name>
<feature type="transmembrane region" description="Helical" evidence="1">
    <location>
        <begin position="6"/>
        <end position="30"/>
    </location>
</feature>
<keyword evidence="1" id="KW-0472">Membrane</keyword>
<dbReference type="SUPFAM" id="SSF54523">
    <property type="entry name" value="Pili subunits"/>
    <property type="match status" value="1"/>
</dbReference>
<evidence type="ECO:0000256" key="1">
    <source>
        <dbReference type="SAM" id="Phobius"/>
    </source>
</evidence>
<evidence type="ECO:0000313" key="2">
    <source>
        <dbReference type="EMBL" id="SHG36012.1"/>
    </source>
</evidence>
<keyword evidence="3" id="KW-1185">Reference proteome</keyword>
<dbReference type="Pfam" id="PF07963">
    <property type="entry name" value="N_methyl"/>
    <property type="match status" value="1"/>
</dbReference>
<dbReference type="EMBL" id="FQWD01000003">
    <property type="protein sequence ID" value="SHG36012.1"/>
    <property type="molecule type" value="Genomic_DNA"/>
</dbReference>
<sequence>MKQQGFTLIELIIVIVILGILSVTAAPRFIDFQGDARKATLQGVKAALDGGARLIFAKSAVAGEQRSASENLVINGSTIYTVYGYPAIRDVVTNLSAWADIDGSGSGNGTDFRIAVSTDSAPQAVTQTDQFAILPSGVGSTENCKVIYTEAQSAGSSPTITVLDSDC</sequence>
<keyword evidence="1" id="KW-1133">Transmembrane helix</keyword>